<dbReference type="OrthoDB" id="536034at2"/>
<accession>A0A3S1APA0</accession>
<dbReference type="Pfam" id="PF06051">
    <property type="entry name" value="DUF928"/>
    <property type="match status" value="1"/>
</dbReference>
<evidence type="ECO:0000313" key="2">
    <source>
        <dbReference type="EMBL" id="RUT07706.1"/>
    </source>
</evidence>
<dbReference type="InterPro" id="IPR010328">
    <property type="entry name" value="DUF928"/>
</dbReference>
<comment type="caution">
    <text evidence="2">The sequence shown here is derived from an EMBL/GenBank/DDBJ whole genome shotgun (WGS) entry which is preliminary data.</text>
</comment>
<proteinExistence type="predicted"/>
<dbReference type="Proteomes" id="UP000271624">
    <property type="component" value="Unassembled WGS sequence"/>
</dbReference>
<feature type="region of interest" description="Disordered" evidence="1">
    <location>
        <begin position="39"/>
        <end position="58"/>
    </location>
</feature>
<sequence>MFKHKLTVAIGAASLSLSLLGAFLPVFINEAPAHAQLNGYKPPGGRGRMQRTEGSGARGCTNSIPVTLNLVTPSDHTALTTQARPTFLWHISNATTAPMVFTLTAPGQNKPIHQEFLKANKAGIMKLELPAKVPELKVGQEYRWTVALVCNDKRPSQNINARAWIERVATSSQLKQQLAAARNDNERALAYTQSGIWYDGMSILNNLQSSNSNPKANELFTSLLKQVGLNKIATAGSQRSSN</sequence>
<protein>
    <recommendedName>
        <fullName evidence="4">DUF928 domain-containing protein</fullName>
    </recommendedName>
</protein>
<dbReference type="RefSeq" id="WP_127080578.1">
    <property type="nucleotide sequence ID" value="NZ_RSCL01000004.1"/>
</dbReference>
<evidence type="ECO:0008006" key="4">
    <source>
        <dbReference type="Google" id="ProtNLM"/>
    </source>
</evidence>
<keyword evidence="3" id="KW-1185">Reference proteome</keyword>
<dbReference type="AlphaFoldDB" id="A0A3S1APA0"/>
<reference evidence="2" key="2">
    <citation type="journal article" date="2019" name="Genome Biol. Evol.">
        <title>Day and night: Metabolic profiles and evolutionary relationships of six axenic non-marine cyanobacteria.</title>
        <authorList>
            <person name="Will S.E."/>
            <person name="Henke P."/>
            <person name="Boedeker C."/>
            <person name="Huang S."/>
            <person name="Brinkmann H."/>
            <person name="Rohde M."/>
            <person name="Jarek M."/>
            <person name="Friedl T."/>
            <person name="Seufert S."/>
            <person name="Schumacher M."/>
            <person name="Overmann J."/>
            <person name="Neumann-Schaal M."/>
            <person name="Petersen J."/>
        </authorList>
    </citation>
    <scope>NUCLEOTIDE SEQUENCE [LARGE SCALE GENOMIC DNA]</scope>
    <source>
        <strain evidence="2">PCC 7102</strain>
    </source>
</reference>
<dbReference type="EMBL" id="RSCL01000004">
    <property type="protein sequence ID" value="RUT07706.1"/>
    <property type="molecule type" value="Genomic_DNA"/>
</dbReference>
<name>A0A3S1APA0_9CYAN</name>
<reference evidence="2" key="1">
    <citation type="submission" date="2018-12" db="EMBL/GenBank/DDBJ databases">
        <authorList>
            <person name="Will S."/>
            <person name="Neumann-Schaal M."/>
            <person name="Henke P."/>
        </authorList>
    </citation>
    <scope>NUCLEOTIDE SEQUENCE</scope>
    <source>
        <strain evidence="2">PCC 7102</strain>
    </source>
</reference>
<evidence type="ECO:0000256" key="1">
    <source>
        <dbReference type="SAM" id="MobiDB-lite"/>
    </source>
</evidence>
<gene>
    <name evidence="2" type="ORF">DSM106972_019660</name>
</gene>
<organism evidence="2 3">
    <name type="scientific">Dulcicalothrix desertica PCC 7102</name>
    <dbReference type="NCBI Taxonomy" id="232991"/>
    <lineage>
        <taxon>Bacteria</taxon>
        <taxon>Bacillati</taxon>
        <taxon>Cyanobacteriota</taxon>
        <taxon>Cyanophyceae</taxon>
        <taxon>Nostocales</taxon>
        <taxon>Calotrichaceae</taxon>
        <taxon>Dulcicalothrix</taxon>
    </lineage>
</organism>
<evidence type="ECO:0000313" key="3">
    <source>
        <dbReference type="Proteomes" id="UP000271624"/>
    </source>
</evidence>